<evidence type="ECO:0000256" key="1">
    <source>
        <dbReference type="SAM" id="MobiDB-lite"/>
    </source>
</evidence>
<sequence length="232" mass="25692">MSWPVQVWRPKDLEYASYFQRTFWSSFTASASKADCYRVPIILERRGTNTMLHVQFRSLHNTTWIVHALNALVPYAARIEKLDIRFSECLSFRTAEALLISNPEFPALHTLHFLLTTVLWVLAHIEPPNARKVEVCIHSRKLLAKDKEQDIFGAFQTVLDGSLALSSTTFTPTTITAAVGDTVTFTRVSRNRNSITSTNFSGSVCPPPTGGVGPNGFDSGFLSDLDGSQGPG</sequence>
<keyword evidence="3" id="KW-1185">Reference proteome</keyword>
<protein>
    <submittedName>
        <fullName evidence="2">Uncharacterized protein</fullName>
    </submittedName>
</protein>
<dbReference type="AlphaFoldDB" id="A0AAD6ZT01"/>
<dbReference type="EMBL" id="JARIHO010000029">
    <property type="protein sequence ID" value="KAJ7337438.1"/>
    <property type="molecule type" value="Genomic_DNA"/>
</dbReference>
<accession>A0AAD6ZT01</accession>
<dbReference type="SUPFAM" id="SSF49503">
    <property type="entry name" value="Cupredoxins"/>
    <property type="match status" value="1"/>
</dbReference>
<gene>
    <name evidence="2" type="ORF">DFH08DRAFT_1082700</name>
</gene>
<name>A0AAD6ZT01_9AGAR</name>
<evidence type="ECO:0000313" key="2">
    <source>
        <dbReference type="EMBL" id="KAJ7337438.1"/>
    </source>
</evidence>
<comment type="caution">
    <text evidence="2">The sequence shown here is derived from an EMBL/GenBank/DDBJ whole genome shotgun (WGS) entry which is preliminary data.</text>
</comment>
<evidence type="ECO:0000313" key="3">
    <source>
        <dbReference type="Proteomes" id="UP001218218"/>
    </source>
</evidence>
<dbReference type="InterPro" id="IPR008972">
    <property type="entry name" value="Cupredoxin"/>
</dbReference>
<dbReference type="Proteomes" id="UP001218218">
    <property type="component" value="Unassembled WGS sequence"/>
</dbReference>
<organism evidence="2 3">
    <name type="scientific">Mycena albidolilacea</name>
    <dbReference type="NCBI Taxonomy" id="1033008"/>
    <lineage>
        <taxon>Eukaryota</taxon>
        <taxon>Fungi</taxon>
        <taxon>Dikarya</taxon>
        <taxon>Basidiomycota</taxon>
        <taxon>Agaricomycotina</taxon>
        <taxon>Agaricomycetes</taxon>
        <taxon>Agaricomycetidae</taxon>
        <taxon>Agaricales</taxon>
        <taxon>Marasmiineae</taxon>
        <taxon>Mycenaceae</taxon>
        <taxon>Mycena</taxon>
    </lineage>
</organism>
<feature type="region of interest" description="Disordered" evidence="1">
    <location>
        <begin position="207"/>
        <end position="232"/>
    </location>
</feature>
<reference evidence="2" key="1">
    <citation type="submission" date="2023-03" db="EMBL/GenBank/DDBJ databases">
        <title>Massive genome expansion in bonnet fungi (Mycena s.s.) driven by repeated elements and novel gene families across ecological guilds.</title>
        <authorList>
            <consortium name="Lawrence Berkeley National Laboratory"/>
            <person name="Harder C.B."/>
            <person name="Miyauchi S."/>
            <person name="Viragh M."/>
            <person name="Kuo A."/>
            <person name="Thoen E."/>
            <person name="Andreopoulos B."/>
            <person name="Lu D."/>
            <person name="Skrede I."/>
            <person name="Drula E."/>
            <person name="Henrissat B."/>
            <person name="Morin E."/>
            <person name="Kohler A."/>
            <person name="Barry K."/>
            <person name="LaButti K."/>
            <person name="Morin E."/>
            <person name="Salamov A."/>
            <person name="Lipzen A."/>
            <person name="Mereny Z."/>
            <person name="Hegedus B."/>
            <person name="Baldrian P."/>
            <person name="Stursova M."/>
            <person name="Weitz H."/>
            <person name="Taylor A."/>
            <person name="Grigoriev I.V."/>
            <person name="Nagy L.G."/>
            <person name="Martin F."/>
            <person name="Kauserud H."/>
        </authorList>
    </citation>
    <scope>NUCLEOTIDE SEQUENCE</scope>
    <source>
        <strain evidence="2">CBHHK002</strain>
    </source>
</reference>
<proteinExistence type="predicted"/>